<evidence type="ECO:0008006" key="5">
    <source>
        <dbReference type="Google" id="ProtNLM"/>
    </source>
</evidence>
<dbReference type="EMBL" id="OY882859">
    <property type="protein sequence ID" value="CAK6441009.1"/>
    <property type="molecule type" value="Genomic_DNA"/>
</dbReference>
<feature type="region of interest" description="Disordered" evidence="1">
    <location>
        <begin position="96"/>
        <end position="117"/>
    </location>
</feature>
<dbReference type="Proteomes" id="UP001314169">
    <property type="component" value="Chromosome 2"/>
</dbReference>
<organism evidence="3 4">
    <name type="scientific">Pipistrellus nathusii</name>
    <name type="common">Nathusius' pipistrelle</name>
    <dbReference type="NCBI Taxonomy" id="59473"/>
    <lineage>
        <taxon>Eukaryota</taxon>
        <taxon>Metazoa</taxon>
        <taxon>Chordata</taxon>
        <taxon>Craniata</taxon>
        <taxon>Vertebrata</taxon>
        <taxon>Euteleostomi</taxon>
        <taxon>Mammalia</taxon>
        <taxon>Eutheria</taxon>
        <taxon>Laurasiatheria</taxon>
        <taxon>Chiroptera</taxon>
        <taxon>Yangochiroptera</taxon>
        <taxon>Vespertilionidae</taxon>
        <taxon>Pipistrellus</taxon>
    </lineage>
</organism>
<feature type="transmembrane region" description="Helical" evidence="2">
    <location>
        <begin position="14"/>
        <end position="33"/>
    </location>
</feature>
<protein>
    <recommendedName>
        <fullName evidence="5">Secreted protein</fullName>
    </recommendedName>
</protein>
<proteinExistence type="predicted"/>
<sequence length="117" mass="12893">MPSFVTSSPCSQQVLFFFFLPLFLSSFFCSVFIHRRTPKWLPREDSEALGALPSEERPCGRDFFGKPLLNHLYLPAPLRPASLCLPPAGSKASPLEVRGPFAGFGRGETGRTSSSSR</sequence>
<keyword evidence="2" id="KW-0472">Membrane</keyword>
<accession>A0ABN9ZVN3</accession>
<keyword evidence="4" id="KW-1185">Reference proteome</keyword>
<evidence type="ECO:0000256" key="1">
    <source>
        <dbReference type="SAM" id="MobiDB-lite"/>
    </source>
</evidence>
<name>A0ABN9ZVN3_PIPNA</name>
<keyword evidence="2" id="KW-1133">Transmembrane helix</keyword>
<evidence type="ECO:0000313" key="4">
    <source>
        <dbReference type="Proteomes" id="UP001314169"/>
    </source>
</evidence>
<keyword evidence="2" id="KW-0812">Transmembrane</keyword>
<evidence type="ECO:0000313" key="3">
    <source>
        <dbReference type="EMBL" id="CAK6441009.1"/>
    </source>
</evidence>
<gene>
    <name evidence="3" type="ORF">MPIPNATIZW_LOCUS9315</name>
</gene>
<reference evidence="3" key="1">
    <citation type="submission" date="2023-12" db="EMBL/GenBank/DDBJ databases">
        <authorList>
            <person name="Brown T."/>
        </authorList>
    </citation>
    <scope>NUCLEOTIDE SEQUENCE</scope>
</reference>
<evidence type="ECO:0000256" key="2">
    <source>
        <dbReference type="SAM" id="Phobius"/>
    </source>
</evidence>